<evidence type="ECO:0000256" key="2">
    <source>
        <dbReference type="ARBA" id="ARBA00038334"/>
    </source>
</evidence>
<evidence type="ECO:0000256" key="4">
    <source>
        <dbReference type="SAM" id="Phobius"/>
    </source>
</evidence>
<name>A0A6A7AUP5_9PLEO</name>
<dbReference type="Gene3D" id="3.40.50.1820">
    <property type="entry name" value="alpha/beta hydrolase"/>
    <property type="match status" value="1"/>
</dbReference>
<evidence type="ECO:0000256" key="1">
    <source>
        <dbReference type="ARBA" id="ARBA00022801"/>
    </source>
</evidence>
<feature type="region of interest" description="Disordered" evidence="3">
    <location>
        <begin position="1"/>
        <end position="20"/>
    </location>
</feature>
<dbReference type="InterPro" id="IPR029058">
    <property type="entry name" value="AB_hydrolase_fold"/>
</dbReference>
<dbReference type="GO" id="GO:0016787">
    <property type="term" value="F:hydrolase activity"/>
    <property type="evidence" value="ECO:0007669"/>
    <property type="project" value="UniProtKB-KW"/>
</dbReference>
<dbReference type="Pfam" id="PF00561">
    <property type="entry name" value="Abhydrolase_1"/>
    <property type="match status" value="1"/>
</dbReference>
<dbReference type="Proteomes" id="UP000799423">
    <property type="component" value="Unassembled WGS sequence"/>
</dbReference>
<feature type="region of interest" description="Disordered" evidence="3">
    <location>
        <begin position="322"/>
        <end position="352"/>
    </location>
</feature>
<feature type="domain" description="AB hydrolase-1" evidence="5">
    <location>
        <begin position="113"/>
        <end position="217"/>
    </location>
</feature>
<dbReference type="SUPFAM" id="SSF53474">
    <property type="entry name" value="alpha/beta-Hydrolases"/>
    <property type="match status" value="1"/>
</dbReference>
<keyword evidence="4" id="KW-0812">Transmembrane</keyword>
<keyword evidence="7" id="KW-1185">Reference proteome</keyword>
<keyword evidence="4" id="KW-0472">Membrane</keyword>
<evidence type="ECO:0000313" key="6">
    <source>
        <dbReference type="EMBL" id="KAF2845848.1"/>
    </source>
</evidence>
<feature type="compositionally biased region" description="Low complexity" evidence="3">
    <location>
        <begin position="9"/>
        <end position="20"/>
    </location>
</feature>
<feature type="transmembrane region" description="Helical" evidence="4">
    <location>
        <begin position="269"/>
        <end position="293"/>
    </location>
</feature>
<evidence type="ECO:0000313" key="7">
    <source>
        <dbReference type="Proteomes" id="UP000799423"/>
    </source>
</evidence>
<feature type="compositionally biased region" description="Polar residues" evidence="3">
    <location>
        <begin position="341"/>
        <end position="351"/>
    </location>
</feature>
<organism evidence="6 7">
    <name type="scientific">Plenodomus tracheiphilus IPT5</name>
    <dbReference type="NCBI Taxonomy" id="1408161"/>
    <lineage>
        <taxon>Eukaryota</taxon>
        <taxon>Fungi</taxon>
        <taxon>Dikarya</taxon>
        <taxon>Ascomycota</taxon>
        <taxon>Pezizomycotina</taxon>
        <taxon>Dothideomycetes</taxon>
        <taxon>Pleosporomycetidae</taxon>
        <taxon>Pleosporales</taxon>
        <taxon>Pleosporineae</taxon>
        <taxon>Leptosphaeriaceae</taxon>
        <taxon>Plenodomus</taxon>
    </lineage>
</organism>
<dbReference type="EMBL" id="MU006341">
    <property type="protein sequence ID" value="KAF2845848.1"/>
    <property type="molecule type" value="Genomic_DNA"/>
</dbReference>
<evidence type="ECO:0000259" key="5">
    <source>
        <dbReference type="Pfam" id="PF00561"/>
    </source>
</evidence>
<feature type="transmembrane region" description="Helical" evidence="4">
    <location>
        <begin position="26"/>
        <end position="47"/>
    </location>
</feature>
<comment type="similarity">
    <text evidence="2">Belongs to the AB hydrolase superfamily. Epoxide hydrolase family.</text>
</comment>
<dbReference type="OrthoDB" id="6431331at2759"/>
<reference evidence="6" key="1">
    <citation type="submission" date="2020-01" db="EMBL/GenBank/DDBJ databases">
        <authorList>
            <consortium name="DOE Joint Genome Institute"/>
            <person name="Haridas S."/>
            <person name="Albert R."/>
            <person name="Binder M."/>
            <person name="Bloem J."/>
            <person name="Labutti K."/>
            <person name="Salamov A."/>
            <person name="Andreopoulos B."/>
            <person name="Baker S.E."/>
            <person name="Barry K."/>
            <person name="Bills G."/>
            <person name="Bluhm B.H."/>
            <person name="Cannon C."/>
            <person name="Castanera R."/>
            <person name="Culley D.E."/>
            <person name="Daum C."/>
            <person name="Ezra D."/>
            <person name="Gonzalez J.B."/>
            <person name="Henrissat B."/>
            <person name="Kuo A."/>
            <person name="Liang C."/>
            <person name="Lipzen A."/>
            <person name="Lutzoni F."/>
            <person name="Magnuson J."/>
            <person name="Mondo S."/>
            <person name="Nolan M."/>
            <person name="Ohm R."/>
            <person name="Pangilinan J."/>
            <person name="Park H.-J."/>
            <person name="Ramirez L."/>
            <person name="Alfaro M."/>
            <person name="Sun H."/>
            <person name="Tritt A."/>
            <person name="Yoshinaga Y."/>
            <person name="Zwiers L.-H."/>
            <person name="Turgeon B.G."/>
            <person name="Goodwin S.B."/>
            <person name="Spatafora J.W."/>
            <person name="Crous P.W."/>
            <person name="Grigoriev I.V."/>
        </authorList>
    </citation>
    <scope>NUCLEOTIDE SEQUENCE</scope>
    <source>
        <strain evidence="6">IPT5</strain>
    </source>
</reference>
<keyword evidence="4" id="KW-1133">Transmembrane helix</keyword>
<proteinExistence type="inferred from homology"/>
<keyword evidence="1 6" id="KW-0378">Hydrolase</keyword>
<dbReference type="PRINTS" id="PR00412">
    <property type="entry name" value="EPOXHYDRLASE"/>
</dbReference>
<dbReference type="PANTHER" id="PTHR43329">
    <property type="entry name" value="EPOXIDE HYDROLASE"/>
    <property type="match status" value="1"/>
</dbReference>
<sequence length="452" mass="50038">MAITDQHHTTTSTMGTSSPRTVVSEMASQGIMLGIGLVSFVTAWCFATLENQTLWPKDTRKQREDLNSAQEKFWSLDREPLGGFRHAFFVTRRDVKLHYIVKDVEGGKGSSIPLVVFIHGFPDSCFLWRKLLQSPNLNNYMLVAVDLPGYGGSDSLPAYNAFNVLEALTEFLQEMRRDHASNGDKMVVVTHDWGSVIGARLTSEAKTLADHWIITSGIIPQLTLSNAQHQAALSKRLLSSWTRSPLRVDLVKEARSVYAPVLAQFRRSFYIFCFLLPCPLATTFSTFGNYWFLRACHRYGIGPALTDADVPTDPQAREEAEAEAMAISTGPGPAQIKHTDGQSGYGSTVRTRTQDRGMSEKLRLYRESLFTGKWEKSNETIAALEAPSYTHDHDSSATVTHNTAPKGALQAPATIVYGENDPAFVQSLALDNARDYLVKGSQVFVVEGGGHW</sequence>
<accession>A0A6A7AUP5</accession>
<evidence type="ECO:0000256" key="3">
    <source>
        <dbReference type="SAM" id="MobiDB-lite"/>
    </source>
</evidence>
<dbReference type="AlphaFoldDB" id="A0A6A7AUP5"/>
<gene>
    <name evidence="6" type="ORF">T440DRAFT_254911</name>
</gene>
<dbReference type="InterPro" id="IPR000639">
    <property type="entry name" value="Epox_hydrolase-like"/>
</dbReference>
<dbReference type="InterPro" id="IPR000073">
    <property type="entry name" value="AB_hydrolase_1"/>
</dbReference>
<protein>
    <submittedName>
        <fullName evidence="6">Alpha/beta-hydrolase</fullName>
    </submittedName>
</protein>